<dbReference type="GO" id="GO:0003677">
    <property type="term" value="F:DNA binding"/>
    <property type="evidence" value="ECO:0007669"/>
    <property type="project" value="UniProtKB-KW"/>
</dbReference>
<keyword evidence="4" id="KW-0238">DNA-binding</keyword>
<dbReference type="GO" id="GO:0016987">
    <property type="term" value="F:sigma factor activity"/>
    <property type="evidence" value="ECO:0007669"/>
    <property type="project" value="UniProtKB-KW"/>
</dbReference>
<dbReference type="GO" id="GO:0006352">
    <property type="term" value="P:DNA-templated transcription initiation"/>
    <property type="evidence" value="ECO:0007669"/>
    <property type="project" value="InterPro"/>
</dbReference>
<evidence type="ECO:0000313" key="8">
    <source>
        <dbReference type="EMBL" id="RIX29966.1"/>
    </source>
</evidence>
<protein>
    <submittedName>
        <fullName evidence="8">Sigma-70 family RNA polymerase sigma factor</fullName>
    </submittedName>
</protein>
<dbReference type="PANTHER" id="PTHR43133">
    <property type="entry name" value="RNA POLYMERASE ECF-TYPE SIGMA FACTO"/>
    <property type="match status" value="1"/>
</dbReference>
<evidence type="ECO:0000259" key="7">
    <source>
        <dbReference type="Pfam" id="PF08281"/>
    </source>
</evidence>
<dbReference type="EMBL" id="QXTG01000001">
    <property type="protein sequence ID" value="RIX29966.1"/>
    <property type="molecule type" value="Genomic_DNA"/>
</dbReference>
<keyword evidence="2" id="KW-0805">Transcription regulation</keyword>
<dbReference type="InterPro" id="IPR036388">
    <property type="entry name" value="WH-like_DNA-bd_sf"/>
</dbReference>
<evidence type="ECO:0000256" key="1">
    <source>
        <dbReference type="ARBA" id="ARBA00010641"/>
    </source>
</evidence>
<evidence type="ECO:0000256" key="5">
    <source>
        <dbReference type="ARBA" id="ARBA00023163"/>
    </source>
</evidence>
<feature type="domain" description="RNA polymerase sigma factor 70 region 4 type 2" evidence="7">
    <location>
        <begin position="108"/>
        <end position="156"/>
    </location>
</feature>
<evidence type="ECO:0000256" key="2">
    <source>
        <dbReference type="ARBA" id="ARBA00023015"/>
    </source>
</evidence>
<dbReference type="SUPFAM" id="SSF88946">
    <property type="entry name" value="Sigma2 domain of RNA polymerase sigma factors"/>
    <property type="match status" value="1"/>
</dbReference>
<dbReference type="Proteomes" id="UP000265742">
    <property type="component" value="Unassembled WGS sequence"/>
</dbReference>
<reference evidence="9" key="1">
    <citation type="submission" date="2018-09" db="EMBL/GenBank/DDBJ databases">
        <authorList>
            <person name="Kim I."/>
        </authorList>
    </citation>
    <scope>NUCLEOTIDE SEQUENCE [LARGE SCALE GENOMIC DNA]</scope>
    <source>
        <strain evidence="9">DD4a</strain>
    </source>
</reference>
<dbReference type="InterPro" id="IPR013325">
    <property type="entry name" value="RNA_pol_sigma_r2"/>
</dbReference>
<dbReference type="Gene3D" id="1.10.1740.10">
    <property type="match status" value="1"/>
</dbReference>
<dbReference type="Gene3D" id="1.10.10.10">
    <property type="entry name" value="Winged helix-like DNA-binding domain superfamily/Winged helix DNA-binding domain"/>
    <property type="match status" value="1"/>
</dbReference>
<dbReference type="InterPro" id="IPR007627">
    <property type="entry name" value="RNA_pol_sigma70_r2"/>
</dbReference>
<dbReference type="InterPro" id="IPR013249">
    <property type="entry name" value="RNA_pol_sigma70_r4_t2"/>
</dbReference>
<gene>
    <name evidence="8" type="ORF">D1781_00340</name>
</gene>
<dbReference type="InterPro" id="IPR013324">
    <property type="entry name" value="RNA_pol_sigma_r3/r4-like"/>
</dbReference>
<proteinExistence type="inferred from homology"/>
<organism evidence="8 9">
    <name type="scientific">Amnibacterium setariae</name>
    <dbReference type="NCBI Taxonomy" id="2306585"/>
    <lineage>
        <taxon>Bacteria</taxon>
        <taxon>Bacillati</taxon>
        <taxon>Actinomycetota</taxon>
        <taxon>Actinomycetes</taxon>
        <taxon>Micrococcales</taxon>
        <taxon>Microbacteriaceae</taxon>
        <taxon>Amnibacterium</taxon>
    </lineage>
</organism>
<sequence length="167" mass="19330">MTDTWSADPRYTDLVRRRGGELLRAAAMLTGSRHDAEDALQEAYIAVSRSWPTRLFGSESAAFAYLRTAVLRKSIDLIRKRHPSDDLLERTVEDRGLLRFEEDQAFFARLQHLPQQQRAVLVLRYYLDLDDRRIAELLDITRATVRSNAMRGLDKLRAETRAVAEKR</sequence>
<comment type="caution">
    <text evidence="8">The sequence shown here is derived from an EMBL/GenBank/DDBJ whole genome shotgun (WGS) entry which is preliminary data.</text>
</comment>
<name>A0A3A1U9C8_9MICO</name>
<dbReference type="PANTHER" id="PTHR43133:SF50">
    <property type="entry name" value="ECF RNA POLYMERASE SIGMA FACTOR SIGM"/>
    <property type="match status" value="1"/>
</dbReference>
<evidence type="ECO:0000259" key="6">
    <source>
        <dbReference type="Pfam" id="PF04542"/>
    </source>
</evidence>
<dbReference type="Pfam" id="PF08281">
    <property type="entry name" value="Sigma70_r4_2"/>
    <property type="match status" value="1"/>
</dbReference>
<dbReference type="Pfam" id="PF04542">
    <property type="entry name" value="Sigma70_r2"/>
    <property type="match status" value="1"/>
</dbReference>
<evidence type="ECO:0000313" key="9">
    <source>
        <dbReference type="Proteomes" id="UP000265742"/>
    </source>
</evidence>
<accession>A0A3A1U9C8</accession>
<comment type="similarity">
    <text evidence="1">Belongs to the sigma-70 factor family. ECF subfamily.</text>
</comment>
<dbReference type="InterPro" id="IPR039425">
    <property type="entry name" value="RNA_pol_sigma-70-like"/>
</dbReference>
<dbReference type="AlphaFoldDB" id="A0A3A1U9C8"/>
<feature type="domain" description="RNA polymerase sigma-70 region 2" evidence="6">
    <location>
        <begin position="14"/>
        <end position="81"/>
    </location>
</feature>
<keyword evidence="3" id="KW-0731">Sigma factor</keyword>
<evidence type="ECO:0000256" key="4">
    <source>
        <dbReference type="ARBA" id="ARBA00023125"/>
    </source>
</evidence>
<dbReference type="InterPro" id="IPR014284">
    <property type="entry name" value="RNA_pol_sigma-70_dom"/>
</dbReference>
<keyword evidence="9" id="KW-1185">Reference proteome</keyword>
<evidence type="ECO:0000256" key="3">
    <source>
        <dbReference type="ARBA" id="ARBA00023082"/>
    </source>
</evidence>
<dbReference type="SUPFAM" id="SSF88659">
    <property type="entry name" value="Sigma3 and sigma4 domains of RNA polymerase sigma factors"/>
    <property type="match status" value="1"/>
</dbReference>
<keyword evidence="5" id="KW-0804">Transcription</keyword>
<dbReference type="NCBIfam" id="TIGR02937">
    <property type="entry name" value="sigma70-ECF"/>
    <property type="match status" value="1"/>
</dbReference>
<dbReference type="RefSeq" id="WP_119480329.1">
    <property type="nucleotide sequence ID" value="NZ_QXTG01000001.1"/>
</dbReference>